<keyword evidence="2" id="KW-0238">DNA-binding</keyword>
<dbReference type="InterPro" id="IPR018062">
    <property type="entry name" value="HTH_AraC-typ_CS"/>
</dbReference>
<dbReference type="Gene3D" id="1.10.10.60">
    <property type="entry name" value="Homeodomain-like"/>
    <property type="match status" value="1"/>
</dbReference>
<dbReference type="InterPro" id="IPR009594">
    <property type="entry name" value="Tscrpt_reg_HTH_AraC_N"/>
</dbReference>
<protein>
    <submittedName>
        <fullName evidence="5">AraC family transcriptional regulator</fullName>
    </submittedName>
</protein>
<sequence>MLPWSVRTAPDLLDEIRGLITAHVRPDLQTPIDGLLLSKVETAPSDHSLTEPLLVVMAQGGKRLLLGDQVYEYQAGQILLVTATLPVTGHYIDTSAQTPSLGMGLVLRPAAIAPLMLEVPAGRWSRTTAGPPAIATGDAGPDLLDAAARMLRLLDHPEDAPILAPMIERELLWRLLTGPHGGVIRQIGLADSGLSHVNGAIRWIRDNYAEPMRISDLARLAGMSPSAFHRHFRAITAMSPLQFQKRIRLQEARSLLAARPGDVAGVGHLVGYDSPSQFNREYRRLFGAPPGQDSARLRADTVPHDIRHLP</sequence>
<keyword evidence="6" id="KW-1185">Reference proteome</keyword>
<feature type="domain" description="HTH araC/xylS-type" evidence="4">
    <location>
        <begin position="198"/>
        <end position="296"/>
    </location>
</feature>
<dbReference type="InterPro" id="IPR018060">
    <property type="entry name" value="HTH_AraC"/>
</dbReference>
<dbReference type="GO" id="GO:0003700">
    <property type="term" value="F:DNA-binding transcription factor activity"/>
    <property type="evidence" value="ECO:0007669"/>
    <property type="project" value="InterPro"/>
</dbReference>
<dbReference type="PANTHER" id="PTHR43436:SF1">
    <property type="entry name" value="TRANSCRIPTIONAL REGULATORY PROTEIN"/>
    <property type="match status" value="1"/>
</dbReference>
<evidence type="ECO:0000256" key="2">
    <source>
        <dbReference type="ARBA" id="ARBA00023125"/>
    </source>
</evidence>
<dbReference type="SMART" id="SM00342">
    <property type="entry name" value="HTH_ARAC"/>
    <property type="match status" value="1"/>
</dbReference>
<dbReference type="PROSITE" id="PS01124">
    <property type="entry name" value="HTH_ARAC_FAMILY_2"/>
    <property type="match status" value="1"/>
</dbReference>
<comment type="caution">
    <text evidence="5">The sequence shown here is derived from an EMBL/GenBank/DDBJ whole genome shotgun (WGS) entry which is preliminary data.</text>
</comment>
<evidence type="ECO:0000256" key="3">
    <source>
        <dbReference type="ARBA" id="ARBA00023163"/>
    </source>
</evidence>
<keyword evidence="3" id="KW-0804">Transcription</keyword>
<gene>
    <name evidence="5" type="ORF">Pth03_63510</name>
</gene>
<dbReference type="Pfam" id="PF12833">
    <property type="entry name" value="HTH_18"/>
    <property type="match status" value="1"/>
</dbReference>
<dbReference type="PROSITE" id="PS00041">
    <property type="entry name" value="HTH_ARAC_FAMILY_1"/>
    <property type="match status" value="1"/>
</dbReference>
<dbReference type="RefSeq" id="WP_203948068.1">
    <property type="nucleotide sequence ID" value="NZ_BOOR01000057.1"/>
</dbReference>
<dbReference type="GO" id="GO:0043565">
    <property type="term" value="F:sequence-specific DNA binding"/>
    <property type="evidence" value="ECO:0007669"/>
    <property type="project" value="InterPro"/>
</dbReference>
<evidence type="ECO:0000256" key="1">
    <source>
        <dbReference type="ARBA" id="ARBA00023015"/>
    </source>
</evidence>
<keyword evidence="1" id="KW-0805">Transcription regulation</keyword>
<dbReference type="InterPro" id="IPR009057">
    <property type="entry name" value="Homeodomain-like_sf"/>
</dbReference>
<evidence type="ECO:0000259" key="4">
    <source>
        <dbReference type="PROSITE" id="PS01124"/>
    </source>
</evidence>
<name>A0A8J3V5X2_9ACTN</name>
<dbReference type="Pfam" id="PF06719">
    <property type="entry name" value="AraC_N"/>
    <property type="match status" value="1"/>
</dbReference>
<organism evidence="5 6">
    <name type="scientific">Planotetraspora thailandica</name>
    <dbReference type="NCBI Taxonomy" id="487172"/>
    <lineage>
        <taxon>Bacteria</taxon>
        <taxon>Bacillati</taxon>
        <taxon>Actinomycetota</taxon>
        <taxon>Actinomycetes</taxon>
        <taxon>Streptosporangiales</taxon>
        <taxon>Streptosporangiaceae</taxon>
        <taxon>Planotetraspora</taxon>
    </lineage>
</organism>
<dbReference type="PANTHER" id="PTHR43436">
    <property type="entry name" value="ARAC-FAMILY TRANSCRIPTIONAL REGULATOR"/>
    <property type="match status" value="1"/>
</dbReference>
<dbReference type="Proteomes" id="UP000605992">
    <property type="component" value="Unassembled WGS sequence"/>
</dbReference>
<dbReference type="SUPFAM" id="SSF46689">
    <property type="entry name" value="Homeodomain-like"/>
    <property type="match status" value="2"/>
</dbReference>
<dbReference type="EMBL" id="BOOR01000057">
    <property type="protein sequence ID" value="GII57962.1"/>
    <property type="molecule type" value="Genomic_DNA"/>
</dbReference>
<dbReference type="AlphaFoldDB" id="A0A8J3V5X2"/>
<accession>A0A8J3V5X2</accession>
<proteinExistence type="predicted"/>
<evidence type="ECO:0000313" key="6">
    <source>
        <dbReference type="Proteomes" id="UP000605992"/>
    </source>
</evidence>
<evidence type="ECO:0000313" key="5">
    <source>
        <dbReference type="EMBL" id="GII57962.1"/>
    </source>
</evidence>
<reference evidence="5" key="1">
    <citation type="submission" date="2021-01" db="EMBL/GenBank/DDBJ databases">
        <title>Whole genome shotgun sequence of Planotetraspora thailandica NBRC 104271.</title>
        <authorList>
            <person name="Komaki H."/>
            <person name="Tamura T."/>
        </authorList>
    </citation>
    <scope>NUCLEOTIDE SEQUENCE</scope>
    <source>
        <strain evidence="5">NBRC 104271</strain>
    </source>
</reference>